<evidence type="ECO:0000313" key="2">
    <source>
        <dbReference type="Proteomes" id="UP001054252"/>
    </source>
</evidence>
<sequence length="38" mass="4485">MPYSSKSEKFKISKRAIGVSRTLLKSLAVRLMEDWWIE</sequence>
<dbReference type="AlphaFoldDB" id="A0AAV5KX98"/>
<proteinExistence type="predicted"/>
<dbReference type="Proteomes" id="UP001054252">
    <property type="component" value="Unassembled WGS sequence"/>
</dbReference>
<protein>
    <submittedName>
        <fullName evidence="1">Uncharacterized protein</fullName>
    </submittedName>
</protein>
<accession>A0AAV5KX98</accession>
<reference evidence="1 2" key="1">
    <citation type="journal article" date="2021" name="Commun. Biol.">
        <title>The genome of Shorea leprosula (Dipterocarpaceae) highlights the ecological relevance of drought in aseasonal tropical rainforests.</title>
        <authorList>
            <person name="Ng K.K.S."/>
            <person name="Kobayashi M.J."/>
            <person name="Fawcett J.A."/>
            <person name="Hatakeyama M."/>
            <person name="Paape T."/>
            <person name="Ng C.H."/>
            <person name="Ang C.C."/>
            <person name="Tnah L.H."/>
            <person name="Lee C.T."/>
            <person name="Nishiyama T."/>
            <person name="Sese J."/>
            <person name="O'Brien M.J."/>
            <person name="Copetti D."/>
            <person name="Mohd Noor M.I."/>
            <person name="Ong R.C."/>
            <person name="Putra M."/>
            <person name="Sireger I.Z."/>
            <person name="Indrioko S."/>
            <person name="Kosugi Y."/>
            <person name="Izuno A."/>
            <person name="Isagi Y."/>
            <person name="Lee S.L."/>
            <person name="Shimizu K.K."/>
        </authorList>
    </citation>
    <scope>NUCLEOTIDE SEQUENCE [LARGE SCALE GENOMIC DNA]</scope>
    <source>
        <strain evidence="1">214</strain>
    </source>
</reference>
<comment type="caution">
    <text evidence="1">The sequence shown here is derived from an EMBL/GenBank/DDBJ whole genome shotgun (WGS) entry which is preliminary data.</text>
</comment>
<evidence type="ECO:0000313" key="1">
    <source>
        <dbReference type="EMBL" id="GKV29299.1"/>
    </source>
</evidence>
<keyword evidence="2" id="KW-1185">Reference proteome</keyword>
<name>A0AAV5KX98_9ROSI</name>
<dbReference type="EMBL" id="BPVZ01000082">
    <property type="protein sequence ID" value="GKV29299.1"/>
    <property type="molecule type" value="Genomic_DNA"/>
</dbReference>
<organism evidence="1 2">
    <name type="scientific">Rubroshorea leprosula</name>
    <dbReference type="NCBI Taxonomy" id="152421"/>
    <lineage>
        <taxon>Eukaryota</taxon>
        <taxon>Viridiplantae</taxon>
        <taxon>Streptophyta</taxon>
        <taxon>Embryophyta</taxon>
        <taxon>Tracheophyta</taxon>
        <taxon>Spermatophyta</taxon>
        <taxon>Magnoliopsida</taxon>
        <taxon>eudicotyledons</taxon>
        <taxon>Gunneridae</taxon>
        <taxon>Pentapetalae</taxon>
        <taxon>rosids</taxon>
        <taxon>malvids</taxon>
        <taxon>Malvales</taxon>
        <taxon>Dipterocarpaceae</taxon>
        <taxon>Rubroshorea</taxon>
    </lineage>
</organism>
<gene>
    <name evidence="1" type="ORF">SLEP1_g38238</name>
</gene>